<dbReference type="PANTHER" id="PTHR35525:SF3">
    <property type="entry name" value="BLL6575 PROTEIN"/>
    <property type="match status" value="1"/>
</dbReference>
<evidence type="ECO:0000259" key="1">
    <source>
        <dbReference type="Pfam" id="PF11706"/>
    </source>
</evidence>
<evidence type="ECO:0000313" key="2">
    <source>
        <dbReference type="EMBL" id="MFC4104441.1"/>
    </source>
</evidence>
<dbReference type="InterPro" id="IPR023286">
    <property type="entry name" value="ABATE_dom_sf"/>
</dbReference>
<dbReference type="EMBL" id="JBHSBN010000001">
    <property type="protein sequence ID" value="MFC4104441.1"/>
    <property type="molecule type" value="Genomic_DNA"/>
</dbReference>
<comment type="caution">
    <text evidence="2">The sequence shown here is derived from an EMBL/GenBank/DDBJ whole genome shotgun (WGS) entry which is preliminary data.</text>
</comment>
<dbReference type="Pfam" id="PF07336">
    <property type="entry name" value="ABATE"/>
    <property type="match status" value="1"/>
</dbReference>
<dbReference type="InterPro" id="IPR010852">
    <property type="entry name" value="ABATE"/>
</dbReference>
<reference evidence="3" key="1">
    <citation type="journal article" date="2019" name="Int. J. Syst. Evol. Microbiol.">
        <title>The Global Catalogue of Microorganisms (GCM) 10K type strain sequencing project: providing services to taxonomists for standard genome sequencing and annotation.</title>
        <authorList>
            <consortium name="The Broad Institute Genomics Platform"/>
            <consortium name="The Broad Institute Genome Sequencing Center for Infectious Disease"/>
            <person name="Wu L."/>
            <person name="Ma J."/>
        </authorList>
    </citation>
    <scope>NUCLEOTIDE SEQUENCE [LARGE SCALE GENOMIC DNA]</scope>
    <source>
        <strain evidence="3">2902at01</strain>
    </source>
</reference>
<dbReference type="SUPFAM" id="SSF160904">
    <property type="entry name" value="Jann2411-like"/>
    <property type="match status" value="1"/>
</dbReference>
<dbReference type="InterPro" id="IPR021005">
    <property type="entry name" value="Znf_CGNR"/>
</dbReference>
<sequence length="184" mass="20333">MLFAHDTECALTAAAALVNTAPDPAGDDEELPDVAALAEFMVIHRYTGRHERTETELAAVRALRPRLRTIWESDEDTIVEIVNGLLREHAALPQLIRHDDEPYHVHAVPLDAPLATRMAVEFAMALADLVRGGELSRLRTCERPDCRNVLVDLSKNRSKRFCGTVCGNRAAVAAYRARKSADPV</sequence>
<evidence type="ECO:0000313" key="3">
    <source>
        <dbReference type="Proteomes" id="UP001595868"/>
    </source>
</evidence>
<dbReference type="PANTHER" id="PTHR35525">
    <property type="entry name" value="BLL6575 PROTEIN"/>
    <property type="match status" value="1"/>
</dbReference>
<dbReference type="Gene3D" id="1.10.3300.10">
    <property type="entry name" value="Jann2411-like domain"/>
    <property type="match status" value="1"/>
</dbReference>
<dbReference type="RefSeq" id="WP_377541378.1">
    <property type="nucleotide sequence ID" value="NZ_JBHSBN010000001.1"/>
</dbReference>
<proteinExistence type="predicted"/>
<protein>
    <submittedName>
        <fullName evidence="2">CGNR zinc finger domain-containing protein</fullName>
    </submittedName>
</protein>
<feature type="domain" description="Zinc finger CGNR" evidence="1">
    <location>
        <begin position="137"/>
        <end position="179"/>
    </location>
</feature>
<organism evidence="2 3">
    <name type="scientific">Micromonospora zhanjiangensis</name>
    <dbReference type="NCBI Taxonomy" id="1522057"/>
    <lineage>
        <taxon>Bacteria</taxon>
        <taxon>Bacillati</taxon>
        <taxon>Actinomycetota</taxon>
        <taxon>Actinomycetes</taxon>
        <taxon>Micromonosporales</taxon>
        <taxon>Micromonosporaceae</taxon>
        <taxon>Micromonospora</taxon>
    </lineage>
</organism>
<name>A0ABV8KEK4_9ACTN</name>
<keyword evidence="3" id="KW-1185">Reference proteome</keyword>
<gene>
    <name evidence="2" type="ORF">ACFOX0_00605</name>
</gene>
<accession>A0ABV8KEK4</accession>
<dbReference type="Pfam" id="PF11706">
    <property type="entry name" value="zf-CGNR"/>
    <property type="match status" value="1"/>
</dbReference>
<dbReference type="Proteomes" id="UP001595868">
    <property type="component" value="Unassembled WGS sequence"/>
</dbReference>